<dbReference type="AlphaFoldDB" id="A0AB39XAX3"/>
<organism evidence="8">
    <name type="scientific">Pseudidiomarina sp. PP-1MA</name>
    <dbReference type="NCBI Taxonomy" id="3237706"/>
    <lineage>
        <taxon>Bacteria</taxon>
        <taxon>Pseudomonadati</taxon>
        <taxon>Pseudomonadota</taxon>
        <taxon>Gammaproteobacteria</taxon>
        <taxon>Alteromonadales</taxon>
        <taxon>Idiomarinaceae</taxon>
        <taxon>Pseudidiomarina</taxon>
    </lineage>
</organism>
<keyword evidence="4 6" id="KW-1133">Transmembrane helix</keyword>
<dbReference type="GO" id="GO:0005886">
    <property type="term" value="C:plasma membrane"/>
    <property type="evidence" value="ECO:0007669"/>
    <property type="project" value="UniProtKB-SubCell"/>
</dbReference>
<proteinExistence type="inferred from homology"/>
<dbReference type="EMBL" id="CP165718">
    <property type="protein sequence ID" value="XDV10630.1"/>
    <property type="molecule type" value="Genomic_DNA"/>
</dbReference>
<evidence type="ECO:0000256" key="3">
    <source>
        <dbReference type="ARBA" id="ARBA00022692"/>
    </source>
</evidence>
<keyword evidence="3 6" id="KW-0812">Transmembrane</keyword>
<gene>
    <name evidence="8" type="ORF">AB8S08_05455</name>
</gene>
<comment type="subcellular location">
    <subcellularLocation>
        <location evidence="6">Cell inner membrane</location>
        <topology evidence="6">Multi-pass membrane protein</topology>
    </subcellularLocation>
    <subcellularLocation>
        <location evidence="1">Cell membrane</location>
        <topology evidence="1">Multi-pass membrane protein</topology>
    </subcellularLocation>
</comment>
<feature type="transmembrane region" description="Helical" evidence="6">
    <location>
        <begin position="139"/>
        <end position="160"/>
    </location>
</feature>
<feature type="transmembrane region" description="Helical" evidence="6">
    <location>
        <begin position="114"/>
        <end position="133"/>
    </location>
</feature>
<comment type="function">
    <text evidence="6">Involved in copper resistance.</text>
</comment>
<dbReference type="Pfam" id="PF05425">
    <property type="entry name" value="CopD"/>
    <property type="match status" value="1"/>
</dbReference>
<feature type="transmembrane region" description="Helical" evidence="6">
    <location>
        <begin position="258"/>
        <end position="279"/>
    </location>
</feature>
<comment type="similarity">
    <text evidence="6">Belongs to the CopD family.</text>
</comment>
<reference evidence="8" key="1">
    <citation type="submission" date="2024-07" db="EMBL/GenBank/DDBJ databases">
        <title>Whole genome sequence of bacterial strains from algal surface.</title>
        <authorList>
            <person name="Kumar P."/>
        </authorList>
    </citation>
    <scope>NUCLEOTIDE SEQUENCE</scope>
    <source>
        <strain evidence="8">PP-1MA</strain>
    </source>
</reference>
<dbReference type="PANTHER" id="PTHR34820">
    <property type="entry name" value="INNER MEMBRANE PROTEIN YEBZ"/>
    <property type="match status" value="1"/>
</dbReference>
<feature type="transmembrane region" description="Helical" evidence="6">
    <location>
        <begin position="45"/>
        <end position="67"/>
    </location>
</feature>
<keyword evidence="6" id="KW-0186">Copper</keyword>
<feature type="transmembrane region" description="Helical" evidence="6">
    <location>
        <begin position="6"/>
        <end position="33"/>
    </location>
</feature>
<feature type="transmembrane region" description="Helical" evidence="6">
    <location>
        <begin position="220"/>
        <end position="237"/>
    </location>
</feature>
<evidence type="ECO:0000256" key="2">
    <source>
        <dbReference type="ARBA" id="ARBA00022475"/>
    </source>
</evidence>
<evidence type="ECO:0000256" key="1">
    <source>
        <dbReference type="ARBA" id="ARBA00004651"/>
    </source>
</evidence>
<keyword evidence="6" id="KW-0997">Cell inner membrane</keyword>
<evidence type="ECO:0000259" key="7">
    <source>
        <dbReference type="Pfam" id="PF05425"/>
    </source>
</evidence>
<dbReference type="RefSeq" id="WP_369744034.1">
    <property type="nucleotide sequence ID" value="NZ_CP165718.1"/>
</dbReference>
<keyword evidence="5 6" id="KW-0472">Membrane</keyword>
<sequence length="282" mass="30971">MMTLWSVASVLTLAFIFWLNAVMTASPYIVYLSGLKKQSERKNSLVALLLLLASLLYFFLKVGSFAAEGFAGMIDKTYMQFIWTGPVGLFIQLQIAVAIAWIVYSVVKLKRIKWVLYVVAIGLMGWSFLSIGHGSDAVWWGKLALLTHLLVAWVWFGSLNSLRKLATSVPLAKAKAIMERFGVHMSAAVPILLIAGLVMYRSATGRWMPELPLTSYDTVLLAKLVFVALILLVAALHKLKFVPQLNDNAAAKRLKNSITAEMVLAVTIFTLASALSSAFSPG</sequence>
<feature type="domain" description="Copper resistance protein D" evidence="7">
    <location>
        <begin position="176"/>
        <end position="275"/>
    </location>
</feature>
<feature type="transmembrane region" description="Helical" evidence="6">
    <location>
        <begin position="181"/>
        <end position="200"/>
    </location>
</feature>
<dbReference type="GO" id="GO:0006825">
    <property type="term" value="P:copper ion transport"/>
    <property type="evidence" value="ECO:0007669"/>
    <property type="project" value="InterPro"/>
</dbReference>
<evidence type="ECO:0000256" key="4">
    <source>
        <dbReference type="ARBA" id="ARBA00022989"/>
    </source>
</evidence>
<evidence type="ECO:0000313" key="8">
    <source>
        <dbReference type="EMBL" id="XDV10630.1"/>
    </source>
</evidence>
<accession>A0AB39XAX3</accession>
<protein>
    <recommendedName>
        <fullName evidence="6">Copper resistance protein D</fullName>
    </recommendedName>
</protein>
<feature type="transmembrane region" description="Helical" evidence="6">
    <location>
        <begin position="87"/>
        <end position="107"/>
    </location>
</feature>
<dbReference type="InterPro" id="IPR008457">
    <property type="entry name" value="Cu-R_CopD_dom"/>
</dbReference>
<dbReference type="InterPro" id="IPR032694">
    <property type="entry name" value="CopC/D"/>
</dbReference>
<dbReference type="GO" id="GO:0046688">
    <property type="term" value="P:response to copper ion"/>
    <property type="evidence" value="ECO:0007669"/>
    <property type="project" value="UniProtKB-UniRule"/>
</dbReference>
<name>A0AB39XAX3_9GAMM</name>
<dbReference type="PANTHER" id="PTHR34820:SF4">
    <property type="entry name" value="INNER MEMBRANE PROTEIN YEBZ"/>
    <property type="match status" value="1"/>
</dbReference>
<evidence type="ECO:0000256" key="6">
    <source>
        <dbReference type="RuleBase" id="RU369037"/>
    </source>
</evidence>
<keyword evidence="2 6" id="KW-1003">Cell membrane</keyword>
<evidence type="ECO:0000256" key="5">
    <source>
        <dbReference type="ARBA" id="ARBA00023136"/>
    </source>
</evidence>